<accession>F4NZI7</accession>
<evidence type="ECO:0000313" key="7">
    <source>
        <dbReference type="Proteomes" id="UP000007241"/>
    </source>
</evidence>
<sequence>MITLSQLYYVYAAVSLLTIVFGCSIAINCRQVLSAPLLLLSRHRYRTEMRKCQGLFGSLILYVTFFYAPLDIILTGDHDGLTSEKSVVIMANHQIYTDWWYIWIICWFRNAHCNLKIMLKASLRFLPILGWGMTFFEFLFMARKWSKDKPTLQFNLTRAKNDKLPIWLLIFPEGTVITDDTRSKSQAYAKKADISDNPDNVLIPRSTGLYNSLLLLQPDVEYLYDFTIGYSGLAEHDCPYDMYPTTKVFFEGRGPKQIHVHVDKFKIVTLPGFAIAEGAESETKAVEGNPMDGDTNPEFSLWLRKRFLEKDQLLRQFYKHGSFPEQSHEGIGKREVMSVA</sequence>
<dbReference type="GeneID" id="18238338"/>
<gene>
    <name evidence="6" type="ORF">BATDEDRAFT_23875</name>
</gene>
<dbReference type="Proteomes" id="UP000007241">
    <property type="component" value="Unassembled WGS sequence"/>
</dbReference>
<dbReference type="OMA" id="RMVMIAN"/>
<name>F4NZI7_BATDJ</name>
<evidence type="ECO:0000259" key="5">
    <source>
        <dbReference type="SMART" id="SM00563"/>
    </source>
</evidence>
<feature type="domain" description="Phospholipid/glycerol acyltransferase" evidence="5">
    <location>
        <begin position="87"/>
        <end position="210"/>
    </location>
</feature>
<dbReference type="PANTHER" id="PTHR10983:SF16">
    <property type="entry name" value="LYSOCARDIOLIPIN ACYLTRANSFERASE 1"/>
    <property type="match status" value="1"/>
</dbReference>
<keyword evidence="7" id="KW-1185">Reference proteome</keyword>
<dbReference type="CDD" id="cd07990">
    <property type="entry name" value="LPLAT_LCLAT1-like"/>
    <property type="match status" value="1"/>
</dbReference>
<feature type="transmembrane region" description="Helical" evidence="4">
    <location>
        <begin position="54"/>
        <end position="74"/>
    </location>
</feature>
<feature type="transmembrane region" description="Helical" evidence="4">
    <location>
        <begin position="125"/>
        <end position="142"/>
    </location>
</feature>
<dbReference type="SUPFAM" id="SSF69593">
    <property type="entry name" value="Glycerol-3-phosphate (1)-acyltransferase"/>
    <property type="match status" value="1"/>
</dbReference>
<dbReference type="Pfam" id="PF01553">
    <property type="entry name" value="Acyltransferase"/>
    <property type="match status" value="1"/>
</dbReference>
<keyword evidence="3" id="KW-0012">Acyltransferase</keyword>
<dbReference type="InParanoid" id="F4NZI7"/>
<dbReference type="OrthoDB" id="189226at2759"/>
<dbReference type="EMBL" id="GL882882">
    <property type="protein sequence ID" value="EGF81135.1"/>
    <property type="molecule type" value="Genomic_DNA"/>
</dbReference>
<dbReference type="SMART" id="SM00563">
    <property type="entry name" value="PlsC"/>
    <property type="match status" value="1"/>
</dbReference>
<dbReference type="GO" id="GO:0005783">
    <property type="term" value="C:endoplasmic reticulum"/>
    <property type="evidence" value="ECO:0000318"/>
    <property type="project" value="GO_Central"/>
</dbReference>
<evidence type="ECO:0000256" key="2">
    <source>
        <dbReference type="ARBA" id="ARBA00022679"/>
    </source>
</evidence>
<proteinExistence type="inferred from homology"/>
<dbReference type="GO" id="GO:0016746">
    <property type="term" value="F:acyltransferase activity"/>
    <property type="evidence" value="ECO:0000318"/>
    <property type="project" value="GO_Central"/>
</dbReference>
<reference evidence="6 7" key="1">
    <citation type="submission" date="2009-12" db="EMBL/GenBank/DDBJ databases">
        <title>The draft genome of Batrachochytrium dendrobatidis.</title>
        <authorList>
            <consortium name="US DOE Joint Genome Institute (JGI-PGF)"/>
            <person name="Kuo A."/>
            <person name="Salamov A."/>
            <person name="Schmutz J."/>
            <person name="Lucas S."/>
            <person name="Pitluck S."/>
            <person name="Rosenblum E."/>
            <person name="Stajich J."/>
            <person name="Eisen M."/>
            <person name="Grigoriev I.V."/>
        </authorList>
    </citation>
    <scope>NUCLEOTIDE SEQUENCE [LARGE SCALE GENOMIC DNA]</scope>
    <source>
        <strain evidence="7">JAM81 / FGSC 10211</strain>
    </source>
</reference>
<feature type="transmembrane region" description="Helical" evidence="4">
    <location>
        <begin position="6"/>
        <end position="33"/>
    </location>
</feature>
<organism evidence="6 7">
    <name type="scientific">Batrachochytrium dendrobatidis (strain JAM81 / FGSC 10211)</name>
    <name type="common">Frog chytrid fungus</name>
    <dbReference type="NCBI Taxonomy" id="684364"/>
    <lineage>
        <taxon>Eukaryota</taxon>
        <taxon>Fungi</taxon>
        <taxon>Fungi incertae sedis</taxon>
        <taxon>Chytridiomycota</taxon>
        <taxon>Chytridiomycota incertae sedis</taxon>
        <taxon>Chytridiomycetes</taxon>
        <taxon>Rhizophydiales</taxon>
        <taxon>Rhizophydiales incertae sedis</taxon>
        <taxon>Batrachochytrium</taxon>
    </lineage>
</organism>
<dbReference type="InterPro" id="IPR002123">
    <property type="entry name" value="Plipid/glycerol_acylTrfase"/>
</dbReference>
<comment type="similarity">
    <text evidence="1">Belongs to the 1-acyl-sn-glycerol-3-phosphate acyltransferase family.</text>
</comment>
<keyword evidence="4" id="KW-0812">Transmembrane</keyword>
<dbReference type="InterPro" id="IPR032098">
    <property type="entry name" value="Acyltransf_C"/>
</dbReference>
<dbReference type="GO" id="GO:0012505">
    <property type="term" value="C:endomembrane system"/>
    <property type="evidence" value="ECO:0000318"/>
    <property type="project" value="GO_Central"/>
</dbReference>
<keyword evidence="4" id="KW-0472">Membrane</keyword>
<evidence type="ECO:0000256" key="4">
    <source>
        <dbReference type="SAM" id="Phobius"/>
    </source>
</evidence>
<evidence type="ECO:0000256" key="3">
    <source>
        <dbReference type="ARBA" id="ARBA00023315"/>
    </source>
</evidence>
<keyword evidence="2" id="KW-0808">Transferase</keyword>
<dbReference type="HOGENOM" id="CLU_041844_3_1_1"/>
<evidence type="ECO:0000256" key="1">
    <source>
        <dbReference type="ARBA" id="ARBA00008655"/>
    </source>
</evidence>
<dbReference type="GO" id="GO:0036149">
    <property type="term" value="P:phosphatidylinositol acyl-chain remodeling"/>
    <property type="evidence" value="ECO:0000318"/>
    <property type="project" value="GO_Central"/>
</dbReference>
<dbReference type="Pfam" id="PF16076">
    <property type="entry name" value="Acyltransf_C"/>
    <property type="match status" value="1"/>
</dbReference>
<dbReference type="FunCoup" id="F4NZI7">
    <property type="interactions" value="280"/>
</dbReference>
<evidence type="ECO:0000313" key="6">
    <source>
        <dbReference type="EMBL" id="EGF81135.1"/>
    </source>
</evidence>
<dbReference type="RefSeq" id="XP_006677862.1">
    <property type="nucleotide sequence ID" value="XM_006677799.1"/>
</dbReference>
<dbReference type="STRING" id="684364.F4NZI7"/>
<dbReference type="AlphaFoldDB" id="F4NZI7"/>
<dbReference type="PANTHER" id="PTHR10983">
    <property type="entry name" value="1-ACYLGLYCEROL-3-PHOSPHATE ACYLTRANSFERASE-RELATED"/>
    <property type="match status" value="1"/>
</dbReference>
<keyword evidence="4" id="KW-1133">Transmembrane helix</keyword>
<protein>
    <recommendedName>
        <fullName evidence="5">Phospholipid/glycerol acyltransferase domain-containing protein</fullName>
    </recommendedName>
</protein>